<dbReference type="CDD" id="cd13530">
    <property type="entry name" value="PBP2_peptides_like"/>
    <property type="match status" value="1"/>
</dbReference>
<comment type="subcellular location">
    <subcellularLocation>
        <location evidence="1">Cell envelope</location>
    </subcellularLocation>
</comment>
<dbReference type="STRING" id="52689.AKG39_10630"/>
<dbReference type="InterPro" id="IPR001638">
    <property type="entry name" value="Solute-binding_3/MltF_N"/>
</dbReference>
<evidence type="ECO:0000256" key="3">
    <source>
        <dbReference type="ARBA" id="ARBA00022729"/>
    </source>
</evidence>
<sequence length="276" mass="30153">MKRKSLVLLLLVFIGVVFVFSGCSNSTSQTEEDPLADGVLTAGTNDMYLPLEFRDENNVLVGFDIDLGQAIADELGVKIEWVPTAWDGIFNGLNAKQYDVVLSGTSITPDRIEGFNMSDPYIANGIIIVSRKDATPALTPKDLAGKTVGVQIETTADYAAEALKTQENVDYTVNKYDGMLDAFAALEGKQIDNILTDISVAQFYTSLKPDVYAVTSDVLSNEPIGITMRKSDTAFAEKINGVLDTLRENGKLTELSMKWFGEDVTQNIDTNLKIIE</sequence>
<dbReference type="InterPro" id="IPR018313">
    <property type="entry name" value="SBP_3_CS"/>
</dbReference>
<dbReference type="SMART" id="SM00062">
    <property type="entry name" value="PBPb"/>
    <property type="match status" value="1"/>
</dbReference>
<dbReference type="SUPFAM" id="SSF53850">
    <property type="entry name" value="Periplasmic binding protein-like II"/>
    <property type="match status" value="1"/>
</dbReference>
<dbReference type="Gene3D" id="3.40.190.10">
    <property type="entry name" value="Periplasmic binding protein-like II"/>
    <property type="match status" value="2"/>
</dbReference>
<comment type="similarity">
    <text evidence="2 4">Belongs to the bacterial solute-binding protein 3 family.</text>
</comment>
<evidence type="ECO:0000259" key="5">
    <source>
        <dbReference type="SMART" id="SM00062"/>
    </source>
</evidence>
<gene>
    <name evidence="6" type="ORF">AKG39_10630</name>
</gene>
<organism evidence="6 7">
    <name type="scientific">Acetobacterium bakii</name>
    <dbReference type="NCBI Taxonomy" id="52689"/>
    <lineage>
        <taxon>Bacteria</taxon>
        <taxon>Bacillati</taxon>
        <taxon>Bacillota</taxon>
        <taxon>Clostridia</taxon>
        <taxon>Eubacteriales</taxon>
        <taxon>Eubacteriaceae</taxon>
        <taxon>Acetobacterium</taxon>
    </lineage>
</organism>
<proteinExistence type="inferred from homology"/>
<evidence type="ECO:0000313" key="6">
    <source>
        <dbReference type="EMBL" id="KNZ41643.1"/>
    </source>
</evidence>
<name>A0A0L6TZG6_9FIRM</name>
<dbReference type="RefSeq" id="WP_050740376.1">
    <property type="nucleotide sequence ID" value="NZ_LGYO01000026.1"/>
</dbReference>
<dbReference type="PATRIC" id="fig|52689.4.peg.1346"/>
<dbReference type="EMBL" id="LGYO01000026">
    <property type="protein sequence ID" value="KNZ41643.1"/>
    <property type="molecule type" value="Genomic_DNA"/>
</dbReference>
<protein>
    <submittedName>
        <fullName evidence="6">Amino acid ABC transporter</fullName>
    </submittedName>
</protein>
<dbReference type="PROSITE" id="PS01039">
    <property type="entry name" value="SBP_BACTERIAL_3"/>
    <property type="match status" value="1"/>
</dbReference>
<dbReference type="Pfam" id="PF00497">
    <property type="entry name" value="SBP_bac_3"/>
    <property type="match status" value="1"/>
</dbReference>
<comment type="caution">
    <text evidence="6">The sequence shown here is derived from an EMBL/GenBank/DDBJ whole genome shotgun (WGS) entry which is preliminary data.</text>
</comment>
<dbReference type="OrthoDB" id="368655at2"/>
<evidence type="ECO:0000313" key="7">
    <source>
        <dbReference type="Proteomes" id="UP000036873"/>
    </source>
</evidence>
<keyword evidence="3" id="KW-0732">Signal</keyword>
<evidence type="ECO:0000256" key="2">
    <source>
        <dbReference type="ARBA" id="ARBA00010333"/>
    </source>
</evidence>
<dbReference type="AlphaFoldDB" id="A0A0L6TZG6"/>
<evidence type="ECO:0000256" key="1">
    <source>
        <dbReference type="ARBA" id="ARBA00004196"/>
    </source>
</evidence>
<keyword evidence="7" id="KW-1185">Reference proteome</keyword>
<dbReference type="PANTHER" id="PTHR35936:SF17">
    <property type="entry name" value="ARGININE-BINDING EXTRACELLULAR PROTEIN ARTP"/>
    <property type="match status" value="1"/>
</dbReference>
<evidence type="ECO:0000256" key="4">
    <source>
        <dbReference type="RuleBase" id="RU003744"/>
    </source>
</evidence>
<dbReference type="PANTHER" id="PTHR35936">
    <property type="entry name" value="MEMBRANE-BOUND LYTIC MUREIN TRANSGLYCOSYLASE F"/>
    <property type="match status" value="1"/>
</dbReference>
<dbReference type="Proteomes" id="UP000036873">
    <property type="component" value="Unassembled WGS sequence"/>
</dbReference>
<dbReference type="GO" id="GO:0030313">
    <property type="term" value="C:cell envelope"/>
    <property type="evidence" value="ECO:0007669"/>
    <property type="project" value="UniProtKB-SubCell"/>
</dbReference>
<reference evidence="7" key="1">
    <citation type="submission" date="2015-07" db="EMBL/GenBank/DDBJ databases">
        <title>Draft genome sequence of Acetobacterium bakii DSM 8293, a potential psychrophilic chemical producer through syngas fermentation.</title>
        <authorList>
            <person name="Song Y."/>
            <person name="Hwang S."/>
            <person name="Cho B.-K."/>
        </authorList>
    </citation>
    <scope>NUCLEOTIDE SEQUENCE [LARGE SCALE GENOMIC DNA]</scope>
    <source>
        <strain evidence="7">DSM 8239</strain>
    </source>
</reference>
<feature type="domain" description="Solute-binding protein family 3/N-terminal" evidence="5">
    <location>
        <begin position="39"/>
        <end position="263"/>
    </location>
</feature>
<dbReference type="PROSITE" id="PS51257">
    <property type="entry name" value="PROKAR_LIPOPROTEIN"/>
    <property type="match status" value="1"/>
</dbReference>
<accession>A0A0L6TZG6</accession>